<reference evidence="2 3" key="1">
    <citation type="submission" date="2021-05" db="EMBL/GenBank/DDBJ databases">
        <title>Genome Assembly of Synthetic Allotetraploid Brassica napus Reveals Homoeologous Exchanges between Subgenomes.</title>
        <authorList>
            <person name="Davis J.T."/>
        </authorList>
    </citation>
    <scope>NUCLEOTIDE SEQUENCE [LARGE SCALE GENOMIC DNA]</scope>
    <source>
        <strain evidence="3">cv. Da-Ae</strain>
        <tissue evidence="2">Seedling</tissue>
    </source>
</reference>
<accession>A0ABQ8DEP9</accession>
<gene>
    <name evidence="2" type="ORF">HID58_020108</name>
</gene>
<dbReference type="Proteomes" id="UP000824890">
    <property type="component" value="Unassembled WGS sequence"/>
</dbReference>
<evidence type="ECO:0000313" key="3">
    <source>
        <dbReference type="Proteomes" id="UP000824890"/>
    </source>
</evidence>
<feature type="non-terminal residue" evidence="2">
    <location>
        <position position="1"/>
    </location>
</feature>
<comment type="caution">
    <text evidence="2">The sequence shown here is derived from an EMBL/GenBank/DDBJ whole genome shotgun (WGS) entry which is preliminary data.</text>
</comment>
<feature type="region of interest" description="Disordered" evidence="1">
    <location>
        <begin position="55"/>
        <end position="88"/>
    </location>
</feature>
<evidence type="ECO:0000313" key="2">
    <source>
        <dbReference type="EMBL" id="KAH0927852.1"/>
    </source>
</evidence>
<sequence>SFSTTASPSCNRKMLAMIRIDLSPAELICALRFKATKVADMNPATPAITHLKISTGTTERHCQRDKQVNEMSKDEDEQGIAVETEELN</sequence>
<proteinExistence type="predicted"/>
<name>A0ABQ8DEP9_BRANA</name>
<dbReference type="EMBL" id="JAGKQM010000005">
    <property type="protein sequence ID" value="KAH0927852.1"/>
    <property type="molecule type" value="Genomic_DNA"/>
</dbReference>
<feature type="compositionally biased region" description="Basic and acidic residues" evidence="1">
    <location>
        <begin position="58"/>
        <end position="72"/>
    </location>
</feature>
<evidence type="ECO:0000256" key="1">
    <source>
        <dbReference type="SAM" id="MobiDB-lite"/>
    </source>
</evidence>
<protein>
    <submittedName>
        <fullName evidence="2">Uncharacterized protein</fullName>
    </submittedName>
</protein>
<keyword evidence="3" id="KW-1185">Reference proteome</keyword>
<feature type="compositionally biased region" description="Acidic residues" evidence="1">
    <location>
        <begin position="73"/>
        <end position="88"/>
    </location>
</feature>
<organism evidence="2 3">
    <name type="scientific">Brassica napus</name>
    <name type="common">Rape</name>
    <dbReference type="NCBI Taxonomy" id="3708"/>
    <lineage>
        <taxon>Eukaryota</taxon>
        <taxon>Viridiplantae</taxon>
        <taxon>Streptophyta</taxon>
        <taxon>Embryophyta</taxon>
        <taxon>Tracheophyta</taxon>
        <taxon>Spermatophyta</taxon>
        <taxon>Magnoliopsida</taxon>
        <taxon>eudicotyledons</taxon>
        <taxon>Gunneridae</taxon>
        <taxon>Pentapetalae</taxon>
        <taxon>rosids</taxon>
        <taxon>malvids</taxon>
        <taxon>Brassicales</taxon>
        <taxon>Brassicaceae</taxon>
        <taxon>Brassiceae</taxon>
        <taxon>Brassica</taxon>
    </lineage>
</organism>